<dbReference type="SUPFAM" id="SSF52540">
    <property type="entry name" value="P-loop containing nucleoside triphosphate hydrolases"/>
    <property type="match status" value="1"/>
</dbReference>
<dbReference type="InterPro" id="IPR027417">
    <property type="entry name" value="P-loop_NTPase"/>
</dbReference>
<evidence type="ECO:0000313" key="3">
    <source>
        <dbReference type="EMBL" id="CAF9912595.1"/>
    </source>
</evidence>
<dbReference type="EMBL" id="CAJPDR010000056">
    <property type="protein sequence ID" value="CAF9912595.1"/>
    <property type="molecule type" value="Genomic_DNA"/>
</dbReference>
<dbReference type="Proteomes" id="UP000664203">
    <property type="component" value="Unassembled WGS sequence"/>
</dbReference>
<dbReference type="Pfam" id="PF00625">
    <property type="entry name" value="Guanylate_kin"/>
    <property type="match status" value="1"/>
</dbReference>
<reference evidence="3" key="1">
    <citation type="submission" date="2021-03" db="EMBL/GenBank/DDBJ databases">
        <authorList>
            <person name="Tagirdzhanova G."/>
        </authorList>
    </citation>
    <scope>NUCLEOTIDE SEQUENCE</scope>
</reference>
<organism evidence="3 4">
    <name type="scientific">Alectoria fallacina</name>
    <dbReference type="NCBI Taxonomy" id="1903189"/>
    <lineage>
        <taxon>Eukaryota</taxon>
        <taxon>Fungi</taxon>
        <taxon>Dikarya</taxon>
        <taxon>Ascomycota</taxon>
        <taxon>Pezizomycotina</taxon>
        <taxon>Lecanoromycetes</taxon>
        <taxon>OSLEUM clade</taxon>
        <taxon>Lecanoromycetidae</taxon>
        <taxon>Lecanorales</taxon>
        <taxon>Lecanorineae</taxon>
        <taxon>Parmeliaceae</taxon>
        <taxon>Alectoria</taxon>
    </lineage>
</organism>
<keyword evidence="4" id="KW-1185">Reference proteome</keyword>
<dbReference type="InterPro" id="IPR008145">
    <property type="entry name" value="GK/Ca_channel_bsu"/>
</dbReference>
<keyword evidence="1" id="KW-0808">Transferase</keyword>
<dbReference type="GO" id="GO:0004385">
    <property type="term" value="F:GMP kinase activity"/>
    <property type="evidence" value="ECO:0007669"/>
    <property type="project" value="TreeGrafter"/>
</dbReference>
<evidence type="ECO:0000259" key="2">
    <source>
        <dbReference type="Pfam" id="PF00625"/>
    </source>
</evidence>
<dbReference type="PANTHER" id="PTHR23117">
    <property type="entry name" value="GUANYLATE KINASE-RELATED"/>
    <property type="match status" value="1"/>
</dbReference>
<proteinExistence type="predicted"/>
<gene>
    <name evidence="3" type="ORF">ALECFALPRED_008219</name>
</gene>
<evidence type="ECO:0000256" key="1">
    <source>
        <dbReference type="ARBA" id="ARBA00022679"/>
    </source>
</evidence>
<dbReference type="PANTHER" id="PTHR23117:SF13">
    <property type="entry name" value="GUANYLATE KINASE"/>
    <property type="match status" value="1"/>
</dbReference>
<dbReference type="GO" id="GO:0005829">
    <property type="term" value="C:cytosol"/>
    <property type="evidence" value="ECO:0007669"/>
    <property type="project" value="TreeGrafter"/>
</dbReference>
<accession>A0A8H3I9M8</accession>
<sequence>MKQDSLLFKSLDSRLSLAVGMGLREQIFLLLNHHEIEQRLPHRGTESEEDVPKRLAQARVELEYADTLGVHDVIIVNDELEETYEEFIKNVVTIAHALATKKNTRVAHSYVLQAVKAIENFIRELNGTSVVESLYR</sequence>
<protein>
    <recommendedName>
        <fullName evidence="2">Guanylate kinase/L-type calcium channel beta subunit domain-containing protein</fullName>
    </recommendedName>
</protein>
<dbReference type="AlphaFoldDB" id="A0A8H3I9M8"/>
<dbReference type="OrthoDB" id="10042665at2759"/>
<evidence type="ECO:0000313" key="4">
    <source>
        <dbReference type="Proteomes" id="UP000664203"/>
    </source>
</evidence>
<name>A0A8H3I9M8_9LECA</name>
<dbReference type="Gene3D" id="3.40.50.300">
    <property type="entry name" value="P-loop containing nucleotide triphosphate hydrolases"/>
    <property type="match status" value="1"/>
</dbReference>
<comment type="caution">
    <text evidence="3">The sequence shown here is derived from an EMBL/GenBank/DDBJ whole genome shotgun (WGS) entry which is preliminary data.</text>
</comment>
<feature type="domain" description="Guanylate kinase/L-type calcium channel beta subunit" evidence="2">
    <location>
        <begin position="31"/>
        <end position="87"/>
    </location>
</feature>